<proteinExistence type="predicted"/>
<reference evidence="2 3" key="1">
    <citation type="submission" date="2019-11" db="EMBL/GenBank/DDBJ databases">
        <title>Pseudomonas karstica sp. nov. and Pseudomonas spelaei sp. nov. from karst caves.</title>
        <authorList>
            <person name="Zeman M."/>
        </authorList>
    </citation>
    <scope>NUCLEOTIDE SEQUENCE [LARGE SCALE GENOMIC DNA]</scope>
    <source>
        <strain evidence="2 3">CCM 7893</strain>
    </source>
</reference>
<dbReference type="OrthoDB" id="7026978at2"/>
<sequence length="1268" mass="139000">MTHPANQPSDIAPQAKADQDLAVIFAKVLRGIAKAGPSYDGIEFTNGIPPDSTFGKWWVHLHNLLKSPQLVEWAEQNHIDLSKPISISLRDHIVFTTSSGRREMFTAADEDPLWPVVLAPILSAAKVVAAGNGPLLLTSSNPSSAPDEVVGNFYGEWPPGNASRAAELEQTQTFNKNAANAVSSNVESGPAGTYKLDLARTALGDLEDIHSLSEKLKGIARSGSSQIEEALKNTTLDINPHSTFGQRRDAGHSAPVTLEQLILANNWFLPKTIDELENLIRVINSPALPVPSLGSLGGAMSWPAPLENYDQKTIYSHFYYNLTLPALANDRTLRVDPRGALGYLTKNLHFSQSELRNPLRVIEKIVSPPKAVELEAALQQKMGDDWKTSSSHDWVLSAIATTLDPESMYHPKPNHVAGFNLADGRFNGQPLKTIKQALTTHLIKLNRASAEMAPIAAHLLLSRAAPELLVKDIPSGVTFGSAAWASLKAAVARIEAYSPGSTMQMTFAQVAARDSQDPISLSGHAIQEATSQPAIIEWGKVNGVLVPRDDENYPEIQIQRVKRALSEKTTTLQKTVEQLSTKVPTQRDVALEQLKQKFGVELPYEVKCFRDNSPHGRGPGNLASPTQPMYSLLDFYLSKPDIDQYSNWVSDNRQMPVSLIARLSELPDAKAKHEHAFAAYKTGVEDALLNLVKGQISALPLEDRQNLEFGKIRVFTEGEVTKSETSTPMGTLRDESRVPSQPKNQRALIFQTERDANLEFYEISTQQGQIKKRDDLKKNFKEGLQKEWVETPNHIGRKWKSTAIYEKEYSVHNADKQQLSPLPVTTPDSFNSPRSAYISELVANHGKAGYDFHELFELSKSVTTFDEVAAKEAQIFNIALGFIPGASSIRHLINGDVWAALGDLCFDGVMYLTGSAFGKGAGAAGGARGTRAASAASRQMGRGVLGKAPLTPGSSGRLATRVKTTNVRQLSQRSMDHAQLSDFAKRPDIAEGTYRAYAAPEPAKVTAIVDKKTGNWSQYDVIKNKAYGKKLDNFSPDVPHTLLKDGSRQTTTALTNTEKSLALDNVIQMKGTMKDLQLVANEMHIFVDTYKGVDRLNIVAHGAQHGPSISFLDRGSSIIIDNAVFSPKALVFLLQSKGINPATFNNVRLLVCHSGEGGSRSFGRLLQQEINRPVKAFEGTVSMQHGSTAITEARNDLIKQINQINPNLTAKKTEELANLRMQMDFIGVIEQKVVKDHGSTIKINVAELGEPARYIDDVISYRPIHFNR</sequence>
<comment type="caution">
    <text evidence="2">The sequence shown here is derived from an EMBL/GenBank/DDBJ whole genome shotgun (WGS) entry which is preliminary data.</text>
</comment>
<dbReference type="Proteomes" id="UP000438196">
    <property type="component" value="Unassembled WGS sequence"/>
</dbReference>
<protein>
    <recommendedName>
        <fullName evidence="4">Peptidase C80 domain-containing protein</fullName>
    </recommendedName>
</protein>
<name>A0A6I3W557_9PSED</name>
<dbReference type="RefSeq" id="WP_155583015.1">
    <property type="nucleotide sequence ID" value="NZ_JBHSTH010000004.1"/>
</dbReference>
<evidence type="ECO:0000313" key="3">
    <source>
        <dbReference type="Proteomes" id="UP000438196"/>
    </source>
</evidence>
<dbReference type="EMBL" id="WNNK01000007">
    <property type="protein sequence ID" value="MUF04678.1"/>
    <property type="molecule type" value="Genomic_DNA"/>
</dbReference>
<organism evidence="2 3">
    <name type="scientific">Pseudomonas spelaei</name>
    <dbReference type="NCBI Taxonomy" id="1055469"/>
    <lineage>
        <taxon>Bacteria</taxon>
        <taxon>Pseudomonadati</taxon>
        <taxon>Pseudomonadota</taxon>
        <taxon>Gammaproteobacteria</taxon>
        <taxon>Pseudomonadales</taxon>
        <taxon>Pseudomonadaceae</taxon>
        <taxon>Pseudomonas</taxon>
    </lineage>
</organism>
<evidence type="ECO:0008006" key="4">
    <source>
        <dbReference type="Google" id="ProtNLM"/>
    </source>
</evidence>
<dbReference type="AlphaFoldDB" id="A0A6I3W557"/>
<evidence type="ECO:0000256" key="1">
    <source>
        <dbReference type="SAM" id="MobiDB-lite"/>
    </source>
</evidence>
<gene>
    <name evidence="2" type="ORF">GNF76_10045</name>
</gene>
<evidence type="ECO:0000313" key="2">
    <source>
        <dbReference type="EMBL" id="MUF04678.1"/>
    </source>
</evidence>
<keyword evidence="3" id="KW-1185">Reference proteome</keyword>
<accession>A0A6I3W557</accession>
<feature type="region of interest" description="Disordered" evidence="1">
    <location>
        <begin position="723"/>
        <end position="744"/>
    </location>
</feature>